<sequence>MIKDIITYLEQRRTRMEMRAVHETIEGPFAIGEDLAVYGLITQGAALQGGVKMVLHGTIGGDLTVEPGARAIIHGTVAGRIYNKGGRVELFGMAAAVENLSPDAATIIDGAAHVLRGRRLETVR</sequence>
<geneLocation type="plasmid" evidence="1">
    <name>pPDL2</name>
</geneLocation>
<dbReference type="AlphaFoldDB" id="K4I156"/>
<accession>K4I156</accession>
<gene>
    <name evidence="1" type="ORF">SPF_032</name>
</gene>
<evidence type="ECO:0008006" key="2">
    <source>
        <dbReference type="Google" id="ProtNLM"/>
    </source>
</evidence>
<dbReference type="EMBL" id="JX312671">
    <property type="protein sequence ID" value="AFU63368.1"/>
    <property type="molecule type" value="Genomic_DNA"/>
</dbReference>
<reference evidence="1" key="1">
    <citation type="journal article" date="2012" name="G3 (Bethesda)">
        <title>Multiple Mechanisms Contribute to Lateral Transfer of an Organophosphate Degradation (opd) Island in Sphingobium fuliginis ATCC 27551.</title>
        <authorList>
            <person name="Paul E.V."/>
            <person name="Longkumer T."/>
            <person name="Chakka D."/>
            <person name="Muthyala V.R."/>
            <person name="Parthasarathy S."/>
            <person name="Madugundu A.K."/>
            <person name="Ghanta S."/>
            <person name="Medipally S.R."/>
            <person name="Panthula S.C."/>
            <person name="Yekkala H."/>
            <person name="Siddavattam D."/>
        </authorList>
    </citation>
    <scope>NUCLEOTIDE SEQUENCE</scope>
    <source>
        <strain evidence="1">ATCC 27551</strain>
        <plasmid evidence="1">pPDL2</plasmid>
    </source>
</reference>
<proteinExistence type="predicted"/>
<organism evidence="1">
    <name type="scientific">Sphingobium fuliginis ATCC 27551</name>
    <dbReference type="NCBI Taxonomy" id="1208342"/>
    <lineage>
        <taxon>Bacteria</taxon>
        <taxon>Pseudomonadati</taxon>
        <taxon>Pseudomonadota</taxon>
        <taxon>Alphaproteobacteria</taxon>
        <taxon>Sphingomonadales</taxon>
        <taxon>Sphingomonadaceae</taxon>
        <taxon>Sphingobium</taxon>
    </lineage>
</organism>
<protein>
    <recommendedName>
        <fullName evidence="2">Polymer-forming cytoskeletal protein</fullName>
    </recommendedName>
</protein>
<name>K4I156_SPHSA</name>
<keyword evidence="1" id="KW-0614">Plasmid</keyword>
<evidence type="ECO:0000313" key="1">
    <source>
        <dbReference type="EMBL" id="AFU63368.1"/>
    </source>
</evidence>